<organism evidence="2 3">
    <name type="scientific">Haloplanus aerogenes</name>
    <dbReference type="NCBI Taxonomy" id="660522"/>
    <lineage>
        <taxon>Archaea</taxon>
        <taxon>Methanobacteriati</taxon>
        <taxon>Methanobacteriota</taxon>
        <taxon>Stenosarchaea group</taxon>
        <taxon>Halobacteria</taxon>
        <taxon>Halobacteriales</taxon>
        <taxon>Haloferacaceae</taxon>
        <taxon>Haloplanus</taxon>
    </lineage>
</organism>
<dbReference type="AlphaFoldDB" id="A0A3M0E2G2"/>
<evidence type="ECO:0000313" key="4">
    <source>
        <dbReference type="Proteomes" id="UP000282007"/>
    </source>
</evidence>
<reference evidence="2 3" key="1">
    <citation type="journal article" date="2015" name="Stand. Genomic Sci.">
        <title>Genomic Encyclopedia of Bacterial and Archaeal Type Strains, Phase III: the genomes of soil and plant-associated and newly described type strains.</title>
        <authorList>
            <person name="Whitman W.B."/>
            <person name="Woyke T."/>
            <person name="Klenk H.P."/>
            <person name="Zhou Y."/>
            <person name="Lilburn T.G."/>
            <person name="Beck B.J."/>
            <person name="De Vos P."/>
            <person name="Vandamme P."/>
            <person name="Eisen J.A."/>
            <person name="Garrity G."/>
            <person name="Hugenholtz P."/>
            <person name="Kyrpides N.C."/>
        </authorList>
    </citation>
    <scope>NUCLEOTIDE SEQUENCE [LARGE SCALE GENOMIC DNA]</scope>
    <source>
        <strain evidence="2 3">CGMCC 1.10124</strain>
    </source>
</reference>
<dbReference type="RefSeq" id="WP_121919421.1">
    <property type="nucleotide sequence ID" value="NZ_CP034145.1"/>
</dbReference>
<dbReference type="Proteomes" id="UP000277326">
    <property type="component" value="Unassembled WGS sequence"/>
</dbReference>
<keyword evidence="4" id="KW-1185">Reference proteome</keyword>
<dbReference type="GeneID" id="38471840"/>
<reference evidence="1 4" key="2">
    <citation type="submission" date="2018-07" db="EMBL/GenBank/DDBJ databases">
        <title>Genome sequences of Haloplanus aerogenes JCM 16430T.</title>
        <authorList>
            <person name="Kim Y.B."/>
            <person name="Roh S.W."/>
        </authorList>
    </citation>
    <scope>NUCLEOTIDE SEQUENCE [LARGE SCALE GENOMIC DNA]</scope>
    <source>
        <strain evidence="1 4">JCM 16430</strain>
    </source>
</reference>
<dbReference type="EMBL" id="CP034145">
    <property type="protein sequence ID" value="AZH25889.1"/>
    <property type="molecule type" value="Genomic_DNA"/>
</dbReference>
<proteinExistence type="predicted"/>
<protein>
    <submittedName>
        <fullName evidence="2">Uncharacterized protein</fullName>
    </submittedName>
</protein>
<sequence>MSTRLNVDYWSSLYPVYTNYGEKYRDAMECTQLLDRAESLWNWKGLNRSIPFDDIAPIIEQVDFEEYVRCPQQNAVESLSSRLCDHEILNSGSLVTPAFLLHLAASEPDQYSVKFPIYDRRVWNAYVYLWGHRGKGDHLYTAASHSPSKYEDFCQKFSQACPDGKGREYERALFMFGGFIMDIPPKDETTRIEKVDEILEKQEQALSKTQQRADCVAVDIDGVYDAR</sequence>
<evidence type="ECO:0000313" key="2">
    <source>
        <dbReference type="EMBL" id="RMB25643.1"/>
    </source>
</evidence>
<evidence type="ECO:0000313" key="3">
    <source>
        <dbReference type="Proteomes" id="UP000277326"/>
    </source>
</evidence>
<dbReference type="Proteomes" id="UP000282007">
    <property type="component" value="Chromosome"/>
</dbReference>
<gene>
    <name evidence="2" type="ORF">ATH50_0740</name>
    <name evidence="1" type="ORF">DU502_11100</name>
</gene>
<name>A0A3M0E2G2_9EURY</name>
<dbReference type="EMBL" id="REFS01000001">
    <property type="protein sequence ID" value="RMB25643.1"/>
    <property type="molecule type" value="Genomic_DNA"/>
</dbReference>
<dbReference type="OrthoDB" id="346366at2157"/>
<evidence type="ECO:0000313" key="1">
    <source>
        <dbReference type="EMBL" id="AZH25889.1"/>
    </source>
</evidence>
<reference evidence="2" key="3">
    <citation type="submission" date="2018-10" db="EMBL/GenBank/DDBJ databases">
        <authorList>
            <person name="Whitman W."/>
            <person name="Huntemann M."/>
            <person name="Clum A."/>
            <person name="Pillay M."/>
            <person name="Palaniappan K."/>
            <person name="Varghese N."/>
            <person name="Mikhailova N."/>
            <person name="Stamatis D."/>
            <person name="Reddy T."/>
            <person name="Daum C."/>
            <person name="Shapiro N."/>
            <person name="Ivanova N."/>
            <person name="Kyrpides N."/>
            <person name="Woyke T."/>
        </authorList>
    </citation>
    <scope>NUCLEOTIDE SEQUENCE</scope>
    <source>
        <strain evidence="2">CGMCC 1.10124</strain>
    </source>
</reference>
<accession>A0A3M0E2G2</accession>
<dbReference type="KEGG" id="haer:DU502_11100"/>